<dbReference type="Pfam" id="PF00069">
    <property type="entry name" value="Pkinase"/>
    <property type="match status" value="1"/>
</dbReference>
<dbReference type="SMART" id="SM00220">
    <property type="entry name" value="S_TKc"/>
    <property type="match status" value="1"/>
</dbReference>
<accession>A0ABN5PS08</accession>
<evidence type="ECO:0000256" key="3">
    <source>
        <dbReference type="ARBA" id="ARBA00022741"/>
    </source>
</evidence>
<dbReference type="PROSITE" id="PS00109">
    <property type="entry name" value="PROTEIN_KINASE_TYR"/>
    <property type="match status" value="1"/>
</dbReference>
<dbReference type="PANTHER" id="PTHR43671">
    <property type="entry name" value="SERINE/THREONINE-PROTEIN KINASE NEK"/>
    <property type="match status" value="1"/>
</dbReference>
<feature type="region of interest" description="Disordered" evidence="6">
    <location>
        <begin position="223"/>
        <end position="277"/>
    </location>
</feature>
<evidence type="ECO:0000256" key="2">
    <source>
        <dbReference type="ARBA" id="ARBA00022679"/>
    </source>
</evidence>
<evidence type="ECO:0000256" key="5">
    <source>
        <dbReference type="ARBA" id="ARBA00022840"/>
    </source>
</evidence>
<keyword evidence="5" id="KW-0067">ATP-binding</keyword>
<dbReference type="EMBL" id="CP032514">
    <property type="protein sequence ID" value="AYD89722.1"/>
    <property type="molecule type" value="Genomic_DNA"/>
</dbReference>
<feature type="region of interest" description="Disordered" evidence="6">
    <location>
        <begin position="330"/>
        <end position="385"/>
    </location>
</feature>
<dbReference type="PROSITE" id="PS50011">
    <property type="entry name" value="PROTEIN_KINASE_DOM"/>
    <property type="match status" value="1"/>
</dbReference>
<feature type="compositionally biased region" description="Basic and acidic residues" evidence="6">
    <location>
        <begin position="182"/>
        <end position="192"/>
    </location>
</feature>
<proteinExistence type="predicted"/>
<dbReference type="EC" id="2.7.11.1" evidence="1"/>
<dbReference type="Proteomes" id="UP000273001">
    <property type="component" value="Chromosome"/>
</dbReference>
<dbReference type="GO" id="GO:0016301">
    <property type="term" value="F:kinase activity"/>
    <property type="evidence" value="ECO:0007669"/>
    <property type="project" value="UniProtKB-KW"/>
</dbReference>
<feature type="domain" description="Protein kinase" evidence="7">
    <location>
        <begin position="1"/>
        <end position="198"/>
    </location>
</feature>
<feature type="compositionally biased region" description="Polar residues" evidence="6">
    <location>
        <begin position="342"/>
        <end position="366"/>
    </location>
</feature>
<keyword evidence="2" id="KW-0808">Transferase</keyword>
<dbReference type="SUPFAM" id="SSF56112">
    <property type="entry name" value="Protein kinase-like (PK-like)"/>
    <property type="match status" value="1"/>
</dbReference>
<keyword evidence="9" id="KW-1185">Reference proteome</keyword>
<dbReference type="InterPro" id="IPR050660">
    <property type="entry name" value="NEK_Ser/Thr_kinase"/>
</dbReference>
<evidence type="ECO:0000313" key="9">
    <source>
        <dbReference type="Proteomes" id="UP000273001"/>
    </source>
</evidence>
<keyword evidence="3" id="KW-0547">Nucleotide-binding</keyword>
<protein>
    <recommendedName>
        <fullName evidence="1">non-specific serine/threonine protein kinase</fullName>
        <ecNumber evidence="1">2.7.11.1</ecNumber>
    </recommendedName>
</protein>
<keyword evidence="4 8" id="KW-0418">Kinase</keyword>
<dbReference type="Gene3D" id="1.10.510.10">
    <property type="entry name" value="Transferase(Phosphotransferase) domain 1"/>
    <property type="match status" value="1"/>
</dbReference>
<evidence type="ECO:0000256" key="4">
    <source>
        <dbReference type="ARBA" id="ARBA00022777"/>
    </source>
</evidence>
<gene>
    <name evidence="8" type="ORF">D5R93_06055</name>
</gene>
<dbReference type="PANTHER" id="PTHR43671:SF13">
    <property type="entry name" value="SERINE_THREONINE-PROTEIN KINASE NEK2"/>
    <property type="match status" value="1"/>
</dbReference>
<feature type="compositionally biased region" description="Basic residues" evidence="6">
    <location>
        <begin position="249"/>
        <end position="258"/>
    </location>
</feature>
<sequence length="512" mass="52090">MVLRVLPLPEGVGGAAALRRLAGLRSLRHRALVAVRHVVALPSHHVGVAVDLVDGVSLDVVLAARGRLSASQLALLLDELGSALAHLHEHGCVHGDVSAGNVVVTQEGRPVLIDLFGSVMEAGTGDCAPPERRSGGPATPAADVYALAALLRQCAGAGGAAGDGRRARRVDRLLADALSSAPEDRPSARDLAARSAQLGQPRGVDLPDGARLAAGSLRAAADAPTRVVGPRSRQGPSRWYSLPVSGRAGRARRCGPRSRRGEGSSRGGGRHRACRRGGEVPAVARTSCLLGAAAVAAAVVAVLVLQVLQGPGGPLAGYLSALRADTVTATPPGAAAEEPDQGSRTAASLPAQVSQEATRETSQGSGATPAAPEEQQGPARQETEESLVSVVVSLAAARDQALMDGDEEALAATTVPGSPAAAADAQIMRDLLAAGETVTDMTTSVSQIAEVEVPAGTSWPGARAVVVTQSQAPSGRVSAGTHRTVPAQAARQVVLVLVPHPWRVAEVRSYDL</sequence>
<dbReference type="InterPro" id="IPR008266">
    <property type="entry name" value="Tyr_kinase_AS"/>
</dbReference>
<evidence type="ECO:0000256" key="1">
    <source>
        <dbReference type="ARBA" id="ARBA00012513"/>
    </source>
</evidence>
<evidence type="ECO:0000259" key="7">
    <source>
        <dbReference type="PROSITE" id="PS50011"/>
    </source>
</evidence>
<reference evidence="8 9" key="1">
    <citation type="submission" date="2018-09" db="EMBL/GenBank/DDBJ databases">
        <authorList>
            <person name="Li J."/>
        </authorList>
    </citation>
    <scope>NUCLEOTIDE SEQUENCE [LARGE SCALE GENOMIC DNA]</scope>
    <source>
        <strain evidence="8 9">2129</strain>
    </source>
</reference>
<organism evidence="8 9">
    <name type="scientific">Actinomyces lilanjuaniae</name>
    <dbReference type="NCBI Taxonomy" id="2321394"/>
    <lineage>
        <taxon>Bacteria</taxon>
        <taxon>Bacillati</taxon>
        <taxon>Actinomycetota</taxon>
        <taxon>Actinomycetes</taxon>
        <taxon>Actinomycetales</taxon>
        <taxon>Actinomycetaceae</taxon>
        <taxon>Actinomyces</taxon>
    </lineage>
</organism>
<dbReference type="InterPro" id="IPR011009">
    <property type="entry name" value="Kinase-like_dom_sf"/>
</dbReference>
<evidence type="ECO:0000313" key="8">
    <source>
        <dbReference type="EMBL" id="AYD89722.1"/>
    </source>
</evidence>
<dbReference type="InterPro" id="IPR000719">
    <property type="entry name" value="Prot_kinase_dom"/>
</dbReference>
<feature type="region of interest" description="Disordered" evidence="6">
    <location>
        <begin position="178"/>
        <end position="207"/>
    </location>
</feature>
<evidence type="ECO:0000256" key="6">
    <source>
        <dbReference type="SAM" id="MobiDB-lite"/>
    </source>
</evidence>
<name>A0ABN5PS08_9ACTO</name>